<dbReference type="InterPro" id="IPR021255">
    <property type="entry name" value="DUF2807"/>
</dbReference>
<dbReference type="Proteomes" id="UP000634043">
    <property type="component" value="Unassembled WGS sequence"/>
</dbReference>
<dbReference type="EMBL" id="BMFP01000001">
    <property type="protein sequence ID" value="GGG05228.1"/>
    <property type="molecule type" value="Genomic_DNA"/>
</dbReference>
<feature type="domain" description="Putative auto-transporter adhesin head GIN" evidence="1">
    <location>
        <begin position="47"/>
        <end position="224"/>
    </location>
</feature>
<proteinExistence type="predicted"/>
<keyword evidence="3" id="KW-1185">Reference proteome</keyword>
<sequence>MKSTNFGRRMLLLILPVLLLTSCDDEDCIRGRGDVETREFNLDAVSGLRVNGDTRIFVRRGATQRIEVRAQPNVLDAINTNVSNGVWDLSFDRCLRSHKTVEVQMTVTELSSAELIGSGRIELLDEFEANDFRAVLDGSGYLRINASADRVTSRLTGSGNIDLIGEAGAQDISLSGSGNVKSFGMRSESAGVALSGSGNVEVNAANELAVTISGSGNVYYQGNPTINSTISGSGKVIKR</sequence>
<dbReference type="Gene3D" id="2.160.20.120">
    <property type="match status" value="1"/>
</dbReference>
<evidence type="ECO:0000313" key="3">
    <source>
        <dbReference type="Proteomes" id="UP000634043"/>
    </source>
</evidence>
<protein>
    <submittedName>
        <fullName evidence="2">DUF2807 domain-containing protein</fullName>
    </submittedName>
</protein>
<dbReference type="PANTHER" id="PTHR39200">
    <property type="entry name" value="HYPOTHETICAL EXPORTED PROTEIN"/>
    <property type="match status" value="1"/>
</dbReference>
<gene>
    <name evidence="2" type="ORF">GCM10011323_07450</name>
</gene>
<comment type="caution">
    <text evidence="2">The sequence shown here is derived from an EMBL/GenBank/DDBJ whole genome shotgun (WGS) entry which is preliminary data.</text>
</comment>
<organism evidence="2 3">
    <name type="scientific">Pontibacter amylolyticus</name>
    <dbReference type="NCBI Taxonomy" id="1424080"/>
    <lineage>
        <taxon>Bacteria</taxon>
        <taxon>Pseudomonadati</taxon>
        <taxon>Bacteroidota</taxon>
        <taxon>Cytophagia</taxon>
        <taxon>Cytophagales</taxon>
        <taxon>Hymenobacteraceae</taxon>
        <taxon>Pontibacter</taxon>
    </lineage>
</organism>
<dbReference type="RefSeq" id="WP_188500151.1">
    <property type="nucleotide sequence ID" value="NZ_BMFP01000001.1"/>
</dbReference>
<evidence type="ECO:0000259" key="1">
    <source>
        <dbReference type="Pfam" id="PF10988"/>
    </source>
</evidence>
<dbReference type="PANTHER" id="PTHR39200:SF1">
    <property type="entry name" value="AUTO-TRANSPORTER ADHESIN HEAD GIN DOMAIN-CONTAINING PROTEIN-RELATED"/>
    <property type="match status" value="1"/>
</dbReference>
<evidence type="ECO:0000313" key="2">
    <source>
        <dbReference type="EMBL" id="GGG05228.1"/>
    </source>
</evidence>
<dbReference type="PROSITE" id="PS51257">
    <property type="entry name" value="PROKAR_LIPOPROTEIN"/>
    <property type="match status" value="1"/>
</dbReference>
<accession>A0ABQ1W076</accession>
<reference evidence="3" key="1">
    <citation type="journal article" date="2019" name="Int. J. Syst. Evol. Microbiol.">
        <title>The Global Catalogue of Microorganisms (GCM) 10K type strain sequencing project: providing services to taxonomists for standard genome sequencing and annotation.</title>
        <authorList>
            <consortium name="The Broad Institute Genomics Platform"/>
            <consortium name="The Broad Institute Genome Sequencing Center for Infectious Disease"/>
            <person name="Wu L."/>
            <person name="Ma J."/>
        </authorList>
    </citation>
    <scope>NUCLEOTIDE SEQUENCE [LARGE SCALE GENOMIC DNA]</scope>
    <source>
        <strain evidence="3">CGMCC 1.12749</strain>
    </source>
</reference>
<name>A0ABQ1W076_9BACT</name>
<dbReference type="Pfam" id="PF10988">
    <property type="entry name" value="DUF2807"/>
    <property type="match status" value="1"/>
</dbReference>